<dbReference type="InterPro" id="IPR000956">
    <property type="entry name" value="Stathmin_fam"/>
</dbReference>
<dbReference type="SUPFAM" id="SSF101494">
    <property type="entry name" value="Stathmin"/>
    <property type="match status" value="3"/>
</dbReference>
<evidence type="ECO:0000256" key="6">
    <source>
        <dbReference type="ARBA" id="ARBA00023054"/>
    </source>
</evidence>
<proteinExistence type="inferred from homology"/>
<dbReference type="KEGG" id="hcq:109525655"/>
<dbReference type="PROSITE" id="PS51663">
    <property type="entry name" value="STATHMIN_3"/>
    <property type="match status" value="1"/>
</dbReference>
<dbReference type="PRINTS" id="PR00345">
    <property type="entry name" value="STATHMIN"/>
</dbReference>
<keyword evidence="5" id="KW-0493">Microtubule</keyword>
<evidence type="ECO:0000256" key="2">
    <source>
        <dbReference type="ARBA" id="ARBA00006959"/>
    </source>
</evidence>
<keyword evidence="10" id="KW-1185">Reference proteome</keyword>
<dbReference type="PROSITE" id="PS01041">
    <property type="entry name" value="STATHMIN_2"/>
    <property type="match status" value="1"/>
</dbReference>
<dbReference type="GO" id="GO:0031175">
    <property type="term" value="P:neuron projection development"/>
    <property type="evidence" value="ECO:0007669"/>
    <property type="project" value="TreeGrafter"/>
</dbReference>
<accession>A0A3Q2XXE9</accession>
<keyword evidence="4" id="KW-0597">Phosphoprotein</keyword>
<evidence type="ECO:0000313" key="9">
    <source>
        <dbReference type="Ensembl" id="ENSHCOP00000005081.1"/>
    </source>
</evidence>
<dbReference type="CTD" id="550548"/>
<protein>
    <submittedName>
        <fullName evidence="9">Stathmin 1</fullName>
    </submittedName>
</protein>
<dbReference type="GO" id="GO:0005874">
    <property type="term" value="C:microtubule"/>
    <property type="evidence" value="ECO:0007669"/>
    <property type="project" value="UniProtKB-KW"/>
</dbReference>
<name>A0A3Q2XXE9_HIPCM</name>
<gene>
    <name evidence="9" type="primary">STMN1</name>
</gene>
<evidence type="ECO:0000256" key="8">
    <source>
        <dbReference type="SAM" id="Coils"/>
    </source>
</evidence>
<dbReference type="GO" id="GO:0007019">
    <property type="term" value="P:microtubule depolymerization"/>
    <property type="evidence" value="ECO:0007669"/>
    <property type="project" value="TreeGrafter"/>
</dbReference>
<dbReference type="OrthoDB" id="5986631at2759"/>
<evidence type="ECO:0000256" key="7">
    <source>
        <dbReference type="ARBA" id="ARBA00023212"/>
    </source>
</evidence>
<dbReference type="OMA" id="CNFSKTT"/>
<organism evidence="9 10">
    <name type="scientific">Hippocampus comes</name>
    <name type="common">Tiger tail seahorse</name>
    <dbReference type="NCBI Taxonomy" id="109280"/>
    <lineage>
        <taxon>Eukaryota</taxon>
        <taxon>Metazoa</taxon>
        <taxon>Chordata</taxon>
        <taxon>Craniata</taxon>
        <taxon>Vertebrata</taxon>
        <taxon>Euteleostomi</taxon>
        <taxon>Actinopterygii</taxon>
        <taxon>Neopterygii</taxon>
        <taxon>Teleostei</taxon>
        <taxon>Neoteleostei</taxon>
        <taxon>Acanthomorphata</taxon>
        <taxon>Syngnathiaria</taxon>
        <taxon>Syngnathiformes</taxon>
        <taxon>Syngnathoidei</taxon>
        <taxon>Syngnathidae</taxon>
        <taxon>Hippocampus</taxon>
    </lineage>
</organism>
<dbReference type="GO" id="GO:0015631">
    <property type="term" value="F:tubulin binding"/>
    <property type="evidence" value="ECO:0007669"/>
    <property type="project" value="TreeGrafter"/>
</dbReference>
<evidence type="ECO:0000256" key="1">
    <source>
        <dbReference type="ARBA" id="ARBA00004245"/>
    </source>
</evidence>
<sequence length="241" mass="28250">MAHIADIQVKELNKRASGHAFELILRPTSPDAKVQFPLSPVKKKETSLDEILKKLEAADERRKNHEAELLKNLAEKREHEKQVIQRAIDECCNFSKNTLEKLTQKMVAAQERHRIHEAEVLKTLAEKREREKEVLQRAMDEGCNFSKTTQEKLTQKMLAAEERYKTHEAEVLKQLAEKREHEREVLQRAMDDCCNFSKTTQEKLNQKMEANKDNREARLAALDKKLKDKEKKIEELRKTKE</sequence>
<dbReference type="GO" id="GO:0005737">
    <property type="term" value="C:cytoplasm"/>
    <property type="evidence" value="ECO:0007669"/>
    <property type="project" value="TreeGrafter"/>
</dbReference>
<dbReference type="Proteomes" id="UP000264820">
    <property type="component" value="Unplaced"/>
</dbReference>
<evidence type="ECO:0000313" key="10">
    <source>
        <dbReference type="Proteomes" id="UP000264820"/>
    </source>
</evidence>
<dbReference type="Gene3D" id="6.10.280.30">
    <property type="match status" value="3"/>
</dbReference>
<dbReference type="GO" id="GO:0031110">
    <property type="term" value="P:regulation of microtubule polymerization or depolymerization"/>
    <property type="evidence" value="ECO:0007669"/>
    <property type="project" value="InterPro"/>
</dbReference>
<comment type="subcellular location">
    <subcellularLocation>
        <location evidence="1">Cytoplasm</location>
        <location evidence="1">Cytoskeleton</location>
    </subcellularLocation>
</comment>
<reference evidence="9" key="1">
    <citation type="submission" date="2025-08" db="UniProtKB">
        <authorList>
            <consortium name="Ensembl"/>
        </authorList>
    </citation>
    <scope>IDENTIFICATION</scope>
</reference>
<evidence type="ECO:0000256" key="5">
    <source>
        <dbReference type="ARBA" id="ARBA00022701"/>
    </source>
</evidence>
<keyword evidence="6 8" id="KW-0175">Coiled coil</keyword>
<dbReference type="GeneTree" id="ENSGT01030000234597"/>
<dbReference type="InterPro" id="IPR036002">
    <property type="entry name" value="Stathmin_sf"/>
</dbReference>
<dbReference type="GO" id="GO:0043005">
    <property type="term" value="C:neuron projection"/>
    <property type="evidence" value="ECO:0007669"/>
    <property type="project" value="TreeGrafter"/>
</dbReference>
<dbReference type="AlphaFoldDB" id="A0A3Q2XXE9"/>
<dbReference type="InterPro" id="IPR030514">
    <property type="entry name" value="Stathmin_CS"/>
</dbReference>
<comment type="similarity">
    <text evidence="2">Belongs to the stathmin family.</text>
</comment>
<evidence type="ECO:0000256" key="3">
    <source>
        <dbReference type="ARBA" id="ARBA00022490"/>
    </source>
</evidence>
<dbReference type="PANTHER" id="PTHR10104:SF5">
    <property type="entry name" value="STATHMIN"/>
    <property type="match status" value="1"/>
</dbReference>
<keyword evidence="7" id="KW-0206">Cytoskeleton</keyword>
<keyword evidence="3" id="KW-0963">Cytoplasm</keyword>
<reference evidence="9" key="2">
    <citation type="submission" date="2025-09" db="UniProtKB">
        <authorList>
            <consortium name="Ensembl"/>
        </authorList>
    </citation>
    <scope>IDENTIFICATION</scope>
</reference>
<dbReference type="PANTHER" id="PTHR10104">
    <property type="entry name" value="STATHMIN"/>
    <property type="match status" value="1"/>
</dbReference>
<dbReference type="Pfam" id="PF00836">
    <property type="entry name" value="Stathmin"/>
    <property type="match status" value="2"/>
</dbReference>
<feature type="coiled-coil region" evidence="8">
    <location>
        <begin position="41"/>
        <end position="239"/>
    </location>
</feature>
<dbReference type="STRING" id="109280.ENSHCOP00000005081"/>
<dbReference type="Ensembl" id="ENSHCOT00000005964.1">
    <property type="protein sequence ID" value="ENSHCOP00000005081.1"/>
    <property type="gene ID" value="ENSHCOG00000006674.1"/>
</dbReference>
<evidence type="ECO:0000256" key="4">
    <source>
        <dbReference type="ARBA" id="ARBA00022553"/>
    </source>
</evidence>